<dbReference type="Proteomes" id="UP000494108">
    <property type="component" value="Unassembled WGS sequence"/>
</dbReference>
<name>A0A6S6ZTN1_9BURK</name>
<evidence type="ECO:0008006" key="3">
    <source>
        <dbReference type="Google" id="ProtNLM"/>
    </source>
</evidence>
<reference evidence="1 2" key="1">
    <citation type="submission" date="2020-04" db="EMBL/GenBank/DDBJ databases">
        <authorList>
            <person name="De Canck E."/>
        </authorList>
    </citation>
    <scope>NUCLEOTIDE SEQUENCE [LARGE SCALE GENOMIC DNA]</scope>
    <source>
        <strain evidence="1 2">LMG 3431</strain>
    </source>
</reference>
<keyword evidence="2" id="KW-1185">Reference proteome</keyword>
<protein>
    <recommendedName>
        <fullName evidence="3">Autotransporter domain-containing protein</fullName>
    </recommendedName>
</protein>
<dbReference type="AlphaFoldDB" id="A0A6S6ZTN1"/>
<evidence type="ECO:0000313" key="1">
    <source>
        <dbReference type="EMBL" id="CAB3694242.1"/>
    </source>
</evidence>
<dbReference type="EMBL" id="CADIJX010000008">
    <property type="protein sequence ID" value="CAB3694242.1"/>
    <property type="molecule type" value="Genomic_DNA"/>
</dbReference>
<sequence length="333" mass="36128">MSIIDWIVFPTFIRLPSRRQGAACMLSVLLVFLVAPVAAQNGLRLVKPDLQKRANGVLALMSFSIVPDITTSSLSIGSAGAGTSGSTEFGMTQLGGGDTISKSVPIYLEGVLAASRYDPAFIASDGAESRRIPAKWTSVSATGGIGWDFALTDELKLRPIFNFALGNVTSDLRAASWYVGRKTDTDIDFLDRGSLNAYGLGGSIMLDYEHYREKYEVDVELRYSDMRLQSFSSSNAVTGHATAQSLNLWTRYRAPTGLIALQRPLRYVLELTHSEFLGDQKGILGFDRLTTVGAGLELDSSAYNVFITRTRLVGRYVFGNNVSGFSVGLAVSF</sequence>
<evidence type="ECO:0000313" key="2">
    <source>
        <dbReference type="Proteomes" id="UP000494108"/>
    </source>
</evidence>
<organism evidence="1 2">
    <name type="scientific">Achromobacter pestifer</name>
    <dbReference type="NCBI Taxonomy" id="1353889"/>
    <lineage>
        <taxon>Bacteria</taxon>
        <taxon>Pseudomonadati</taxon>
        <taxon>Pseudomonadota</taxon>
        <taxon>Betaproteobacteria</taxon>
        <taxon>Burkholderiales</taxon>
        <taxon>Alcaligenaceae</taxon>
        <taxon>Achromobacter</taxon>
    </lineage>
</organism>
<accession>A0A6S6ZTN1</accession>
<gene>
    <name evidence="1" type="ORF">LMG3431_05039</name>
</gene>
<proteinExistence type="predicted"/>